<feature type="signal peptide" evidence="1">
    <location>
        <begin position="1"/>
        <end position="26"/>
    </location>
</feature>
<evidence type="ECO:0000313" key="3">
    <source>
        <dbReference type="Proteomes" id="UP001595973"/>
    </source>
</evidence>
<dbReference type="RefSeq" id="WP_380718227.1">
    <property type="nucleotide sequence ID" value="NZ_JBHSGI010000024.1"/>
</dbReference>
<dbReference type="PROSITE" id="PS51257">
    <property type="entry name" value="PROKAR_LIPOPROTEIN"/>
    <property type="match status" value="1"/>
</dbReference>
<protein>
    <submittedName>
        <fullName evidence="2">VPLPA-CTERM sorting domain-containing protein</fullName>
    </submittedName>
</protein>
<name>A0ABV9KID5_9RHOB</name>
<accession>A0ABV9KID5</accession>
<reference evidence="3" key="1">
    <citation type="journal article" date="2019" name="Int. J. Syst. Evol. Microbiol.">
        <title>The Global Catalogue of Microorganisms (GCM) 10K type strain sequencing project: providing services to taxonomists for standard genome sequencing and annotation.</title>
        <authorList>
            <consortium name="The Broad Institute Genomics Platform"/>
            <consortium name="The Broad Institute Genome Sequencing Center for Infectious Disease"/>
            <person name="Wu L."/>
            <person name="Ma J."/>
        </authorList>
    </citation>
    <scope>NUCLEOTIDE SEQUENCE [LARGE SCALE GENOMIC DNA]</scope>
    <source>
        <strain evidence="3">CGMCC 4.7283</strain>
    </source>
</reference>
<proteinExistence type="predicted"/>
<evidence type="ECO:0000313" key="2">
    <source>
        <dbReference type="EMBL" id="MFC4669813.1"/>
    </source>
</evidence>
<keyword evidence="3" id="KW-1185">Reference proteome</keyword>
<evidence type="ECO:0000256" key="1">
    <source>
        <dbReference type="SAM" id="SignalP"/>
    </source>
</evidence>
<dbReference type="Proteomes" id="UP001595973">
    <property type="component" value="Unassembled WGS sequence"/>
</dbReference>
<feature type="chain" id="PRO_5045220299" evidence="1">
    <location>
        <begin position="27"/>
        <end position="237"/>
    </location>
</feature>
<dbReference type="EMBL" id="JBHSGI010000024">
    <property type="protein sequence ID" value="MFC4669813.1"/>
    <property type="molecule type" value="Genomic_DNA"/>
</dbReference>
<keyword evidence="1" id="KW-0732">Signal</keyword>
<organism evidence="2 3">
    <name type="scientific">Seohaeicola nanhaiensis</name>
    <dbReference type="NCBI Taxonomy" id="1387282"/>
    <lineage>
        <taxon>Bacteria</taxon>
        <taxon>Pseudomonadati</taxon>
        <taxon>Pseudomonadota</taxon>
        <taxon>Alphaproteobacteria</taxon>
        <taxon>Rhodobacterales</taxon>
        <taxon>Roseobacteraceae</taxon>
        <taxon>Seohaeicola</taxon>
    </lineage>
</organism>
<sequence>MIGSIRGIAFAATAAACFMVGGAANAAQMTLTKITNNTNFSAVSQIVIDVIDNTTSALFKISGISGSALTSFAISEAYWDDNGGLFNAISINSSSNGLNNSVVSWKTTGVTPPNLPSGNTANPTFDGTGGLKAAANNPSAANGVGINEFVQFKLTYTNGTSFADVISDLKDGSLRLGLHVQSHNGGESESYVAGGCKGDDCGDGGSGIDPVPVPASLPLLIGALGLTGYIARRRKAA</sequence>
<comment type="caution">
    <text evidence="2">The sequence shown here is derived from an EMBL/GenBank/DDBJ whole genome shotgun (WGS) entry which is preliminary data.</text>
</comment>
<gene>
    <name evidence="2" type="ORF">ACFO5X_14710</name>
</gene>